<accession>A0A8K0KC64</accession>
<protein>
    <submittedName>
        <fullName evidence="1">Uncharacterized protein</fullName>
    </submittedName>
</protein>
<comment type="caution">
    <text evidence="1">The sequence shown here is derived from an EMBL/GenBank/DDBJ whole genome shotgun (WGS) entry which is preliminary data.</text>
</comment>
<sequence length="210" mass="24554">MRGTNDYVAKKWKLVKGGYSSQSRLIHNIVHYWSINCNSGSISTLWGELVSYSMESSLGRSYEAGYYSFYRCVTKGEYEKRNMAFNEFDVTLRTVENLPGISVVRNFPYDYMHLTCLGVTRQLLFLLMMPPFLICLQSKLLAQLSVKELSWCKATELRLLSCVQEPIFKKNIVSHDVYVHFFALTYFTRRFVSEKYSLHRSVAQKHFFHS</sequence>
<organism evidence="1 2">
    <name type="scientific">Ladona fulva</name>
    <name type="common">Scarce chaser dragonfly</name>
    <name type="synonym">Libellula fulva</name>
    <dbReference type="NCBI Taxonomy" id="123851"/>
    <lineage>
        <taxon>Eukaryota</taxon>
        <taxon>Metazoa</taxon>
        <taxon>Ecdysozoa</taxon>
        <taxon>Arthropoda</taxon>
        <taxon>Hexapoda</taxon>
        <taxon>Insecta</taxon>
        <taxon>Pterygota</taxon>
        <taxon>Palaeoptera</taxon>
        <taxon>Odonata</taxon>
        <taxon>Epiprocta</taxon>
        <taxon>Anisoptera</taxon>
        <taxon>Libelluloidea</taxon>
        <taxon>Libellulidae</taxon>
        <taxon>Ladona</taxon>
    </lineage>
</organism>
<evidence type="ECO:0000313" key="1">
    <source>
        <dbReference type="EMBL" id="KAG8232464.1"/>
    </source>
</evidence>
<reference evidence="1" key="2">
    <citation type="submission" date="2017-10" db="EMBL/GenBank/DDBJ databases">
        <title>Ladona fulva Genome sequencing and assembly.</title>
        <authorList>
            <person name="Murali S."/>
            <person name="Richards S."/>
            <person name="Bandaranaike D."/>
            <person name="Bellair M."/>
            <person name="Blankenburg K."/>
            <person name="Chao H."/>
            <person name="Dinh H."/>
            <person name="Doddapaneni H."/>
            <person name="Dugan-Rocha S."/>
            <person name="Elkadiri S."/>
            <person name="Gnanaolivu R."/>
            <person name="Hernandez B."/>
            <person name="Skinner E."/>
            <person name="Javaid M."/>
            <person name="Lee S."/>
            <person name="Li M."/>
            <person name="Ming W."/>
            <person name="Munidasa M."/>
            <person name="Muniz J."/>
            <person name="Nguyen L."/>
            <person name="Hughes D."/>
            <person name="Osuji N."/>
            <person name="Pu L.-L."/>
            <person name="Puazo M."/>
            <person name="Qu C."/>
            <person name="Quiroz J."/>
            <person name="Raj R."/>
            <person name="Weissenberger G."/>
            <person name="Xin Y."/>
            <person name="Zou X."/>
            <person name="Han Y."/>
            <person name="Worley K."/>
            <person name="Muzny D."/>
            <person name="Gibbs R."/>
        </authorList>
    </citation>
    <scope>NUCLEOTIDE SEQUENCE</scope>
    <source>
        <strain evidence="1">Sampled in the wild</strain>
    </source>
</reference>
<dbReference type="EMBL" id="KZ308620">
    <property type="protein sequence ID" value="KAG8232464.1"/>
    <property type="molecule type" value="Genomic_DNA"/>
</dbReference>
<dbReference type="Proteomes" id="UP000792457">
    <property type="component" value="Unassembled WGS sequence"/>
</dbReference>
<gene>
    <name evidence="1" type="ORF">J437_LFUL012110</name>
</gene>
<keyword evidence="2" id="KW-1185">Reference proteome</keyword>
<name>A0A8K0KC64_LADFU</name>
<evidence type="ECO:0000313" key="2">
    <source>
        <dbReference type="Proteomes" id="UP000792457"/>
    </source>
</evidence>
<proteinExistence type="predicted"/>
<dbReference type="AlphaFoldDB" id="A0A8K0KC64"/>
<reference evidence="1" key="1">
    <citation type="submission" date="2013-04" db="EMBL/GenBank/DDBJ databases">
        <authorList>
            <person name="Qu J."/>
            <person name="Murali S.C."/>
            <person name="Bandaranaike D."/>
            <person name="Bellair M."/>
            <person name="Blankenburg K."/>
            <person name="Chao H."/>
            <person name="Dinh H."/>
            <person name="Doddapaneni H."/>
            <person name="Downs B."/>
            <person name="Dugan-Rocha S."/>
            <person name="Elkadiri S."/>
            <person name="Gnanaolivu R.D."/>
            <person name="Hernandez B."/>
            <person name="Javaid M."/>
            <person name="Jayaseelan J.C."/>
            <person name="Lee S."/>
            <person name="Li M."/>
            <person name="Ming W."/>
            <person name="Munidasa M."/>
            <person name="Muniz J."/>
            <person name="Nguyen L."/>
            <person name="Ongeri F."/>
            <person name="Osuji N."/>
            <person name="Pu L.-L."/>
            <person name="Puazo M."/>
            <person name="Qu C."/>
            <person name="Quiroz J."/>
            <person name="Raj R."/>
            <person name="Weissenberger G."/>
            <person name="Xin Y."/>
            <person name="Zou X."/>
            <person name="Han Y."/>
            <person name="Richards S."/>
            <person name="Worley K."/>
            <person name="Muzny D."/>
            <person name="Gibbs R."/>
        </authorList>
    </citation>
    <scope>NUCLEOTIDE SEQUENCE</scope>
    <source>
        <strain evidence="1">Sampled in the wild</strain>
    </source>
</reference>